<organism evidence="5 6">
    <name type="scientific">Amedibacterium intestinale</name>
    <dbReference type="NCBI Taxonomy" id="2583452"/>
    <lineage>
        <taxon>Bacteria</taxon>
        <taxon>Bacillati</taxon>
        <taxon>Bacillota</taxon>
        <taxon>Erysipelotrichia</taxon>
        <taxon>Erysipelotrichales</taxon>
        <taxon>Erysipelotrichaceae</taxon>
        <taxon>Amedibacterium</taxon>
    </lineage>
</organism>
<evidence type="ECO:0000313" key="5">
    <source>
        <dbReference type="EMBL" id="BBK24018.1"/>
    </source>
</evidence>
<reference evidence="6" key="1">
    <citation type="submission" date="2019-05" db="EMBL/GenBank/DDBJ databases">
        <title>Complete genome sequencing of Absiella argi strain JCM 30884.</title>
        <authorList>
            <person name="Sakamoto M."/>
            <person name="Murakami T."/>
            <person name="Mori H."/>
        </authorList>
    </citation>
    <scope>NUCLEOTIDE SEQUENCE [LARGE SCALE GENOMIC DNA]</scope>
    <source>
        <strain evidence="6">JCM 30884</strain>
    </source>
</reference>
<dbReference type="AlphaFoldDB" id="A0A6N4TMG1"/>
<dbReference type="KEGG" id="aarg:Aargi30884_29210"/>
<dbReference type="PANTHER" id="PTHR43042">
    <property type="entry name" value="SAM-DEPENDENT METHYLTRANSFERASE"/>
    <property type="match status" value="1"/>
</dbReference>
<dbReference type="Proteomes" id="UP000464754">
    <property type="component" value="Chromosome"/>
</dbReference>
<keyword evidence="6" id="KW-1185">Reference proteome</keyword>
<dbReference type="InterPro" id="IPR019614">
    <property type="entry name" value="SAM-dep_methyl-trfase"/>
</dbReference>
<dbReference type="GO" id="GO:0008168">
    <property type="term" value="F:methyltransferase activity"/>
    <property type="evidence" value="ECO:0007669"/>
    <property type="project" value="UniProtKB-KW"/>
</dbReference>
<accession>A0A6N4TMG1</accession>
<feature type="domain" description="S-adenosylmethionine-dependent methyltransferase" evidence="4">
    <location>
        <begin position="70"/>
        <end position="204"/>
    </location>
</feature>
<dbReference type="InterPro" id="IPR029063">
    <property type="entry name" value="SAM-dependent_MTases_sf"/>
</dbReference>
<dbReference type="SUPFAM" id="SSF53335">
    <property type="entry name" value="S-adenosyl-L-methionine-dependent methyltransferases"/>
    <property type="match status" value="1"/>
</dbReference>
<dbReference type="GO" id="GO:0032259">
    <property type="term" value="P:methylation"/>
    <property type="evidence" value="ECO:0007669"/>
    <property type="project" value="UniProtKB-KW"/>
</dbReference>
<dbReference type="InterPro" id="IPR013780">
    <property type="entry name" value="Glyco_hydro_b"/>
</dbReference>
<keyword evidence="1 5" id="KW-0489">Methyltransferase</keyword>
<name>A0A6N4TMG1_9FIRM</name>
<protein>
    <submittedName>
        <fullName evidence="5">SAM-dependent methyltransferase</fullName>
    </submittedName>
</protein>
<gene>
    <name evidence="5" type="ORF">Aargi30884_29210</name>
</gene>
<keyword evidence="2 5" id="KW-0808">Transferase</keyword>
<dbReference type="RefSeq" id="WP_118277991.1">
    <property type="nucleotide sequence ID" value="NZ_AP019695.1"/>
</dbReference>
<dbReference type="CDD" id="cd02440">
    <property type="entry name" value="AdoMet_MTases"/>
    <property type="match status" value="1"/>
</dbReference>
<sequence length="292" mass="33567">MNQVADQWLDYECIDAGNGEKLERWKDIILRRPDPQVIWPVDTEDSLWKNPHAHYHRSKSGGGHWEYKKKFKESWTISFKELRFKVSPTGFKHTGLFPEQAANWDFMMKKIKDSKRDDIRVLNLFAYTGGATMACAAAGASEVVHVDASKGMVSWAKENMVLSHLEDKKIRFIVDDVLKFVQREKRRGRTYHAIIMDPPSYGRGPNGEVWKLEEQLYPLISACMEILDEDPLFFLVNSYTTGFPPTVLHNLLNSTVLKKHPNGYLETGEIGLPITKSHTILPCGIYGRWVKK</sequence>
<keyword evidence="3" id="KW-0949">S-adenosyl-L-methionine</keyword>
<evidence type="ECO:0000256" key="1">
    <source>
        <dbReference type="ARBA" id="ARBA00022603"/>
    </source>
</evidence>
<evidence type="ECO:0000256" key="2">
    <source>
        <dbReference type="ARBA" id="ARBA00022679"/>
    </source>
</evidence>
<dbReference type="PANTHER" id="PTHR43042:SF2">
    <property type="entry name" value="SAM-DEPENDENT METHYLTRANSFERASE"/>
    <property type="match status" value="1"/>
</dbReference>
<evidence type="ECO:0000256" key="3">
    <source>
        <dbReference type="ARBA" id="ARBA00022691"/>
    </source>
</evidence>
<proteinExistence type="predicted"/>
<dbReference type="Gene3D" id="2.60.40.1180">
    <property type="entry name" value="Golgi alpha-mannosidase II"/>
    <property type="match status" value="1"/>
</dbReference>
<dbReference type="Pfam" id="PF10672">
    <property type="entry name" value="Methyltrans_SAM"/>
    <property type="match status" value="1"/>
</dbReference>
<evidence type="ECO:0000259" key="4">
    <source>
        <dbReference type="Pfam" id="PF10672"/>
    </source>
</evidence>
<dbReference type="EMBL" id="AP019695">
    <property type="protein sequence ID" value="BBK24018.1"/>
    <property type="molecule type" value="Genomic_DNA"/>
</dbReference>
<dbReference type="Gene3D" id="3.40.50.150">
    <property type="entry name" value="Vaccinia Virus protein VP39"/>
    <property type="match status" value="1"/>
</dbReference>
<evidence type="ECO:0000313" key="6">
    <source>
        <dbReference type="Proteomes" id="UP000464754"/>
    </source>
</evidence>